<dbReference type="GO" id="GO:0008270">
    <property type="term" value="F:zinc ion binding"/>
    <property type="evidence" value="ECO:0007669"/>
    <property type="project" value="InterPro"/>
</dbReference>
<accession>S3DEJ7</accession>
<name>S3DEJ7_GLAL2</name>
<dbReference type="GeneID" id="19462413"/>
<evidence type="ECO:0000313" key="4">
    <source>
        <dbReference type="EMBL" id="EPE30391.1"/>
    </source>
</evidence>
<dbReference type="InterPro" id="IPR001138">
    <property type="entry name" value="Zn2Cys6_DnaBD"/>
</dbReference>
<keyword evidence="4" id="KW-0238">DNA-binding</keyword>
<gene>
    <name evidence="4" type="ORF">GLAREA_03358</name>
</gene>
<dbReference type="OrthoDB" id="4222821at2759"/>
<feature type="domain" description="Zn(2)-C6 fungal-type" evidence="3">
    <location>
        <begin position="17"/>
        <end position="53"/>
    </location>
</feature>
<evidence type="ECO:0000259" key="3">
    <source>
        <dbReference type="PROSITE" id="PS50048"/>
    </source>
</evidence>
<reference evidence="4 5" key="1">
    <citation type="journal article" date="2013" name="BMC Genomics">
        <title>Genomics-driven discovery of the pneumocandin biosynthetic gene cluster in the fungus Glarea lozoyensis.</title>
        <authorList>
            <person name="Chen L."/>
            <person name="Yue Q."/>
            <person name="Zhang X."/>
            <person name="Xiang M."/>
            <person name="Wang C."/>
            <person name="Li S."/>
            <person name="Che Y."/>
            <person name="Ortiz-Lopez F.J."/>
            <person name="Bills G.F."/>
            <person name="Liu X."/>
            <person name="An Z."/>
        </authorList>
    </citation>
    <scope>NUCLEOTIDE SEQUENCE [LARGE SCALE GENOMIC DNA]</scope>
    <source>
        <strain evidence="5">ATCC 20868 / MF5171</strain>
    </source>
</reference>
<dbReference type="KEGG" id="glz:GLAREA_03358"/>
<evidence type="ECO:0000256" key="1">
    <source>
        <dbReference type="ARBA" id="ARBA00023242"/>
    </source>
</evidence>
<dbReference type="RefSeq" id="XP_008081802.1">
    <property type="nucleotide sequence ID" value="XM_008083611.1"/>
</dbReference>
<dbReference type="Proteomes" id="UP000016922">
    <property type="component" value="Unassembled WGS sequence"/>
</dbReference>
<protein>
    <submittedName>
        <fullName evidence="4">Zn2/Cys6 DNA-binding protein</fullName>
    </submittedName>
</protein>
<dbReference type="PROSITE" id="PS00463">
    <property type="entry name" value="ZN2_CY6_FUNGAL_1"/>
    <property type="match status" value="1"/>
</dbReference>
<dbReference type="HOGENOM" id="CLU_041815_1_0_1"/>
<dbReference type="GO" id="GO:0000981">
    <property type="term" value="F:DNA-binding transcription factor activity, RNA polymerase II-specific"/>
    <property type="evidence" value="ECO:0007669"/>
    <property type="project" value="InterPro"/>
</dbReference>
<dbReference type="OMA" id="DETHPNT"/>
<dbReference type="Gene3D" id="4.10.240.10">
    <property type="entry name" value="Zn(2)-C6 fungal-type DNA-binding domain"/>
    <property type="match status" value="1"/>
</dbReference>
<dbReference type="CDD" id="cd00067">
    <property type="entry name" value="GAL4"/>
    <property type="match status" value="1"/>
</dbReference>
<proteinExistence type="predicted"/>
<feature type="region of interest" description="Disordered" evidence="2">
    <location>
        <begin position="334"/>
        <end position="354"/>
    </location>
</feature>
<dbReference type="EMBL" id="KE145363">
    <property type="protein sequence ID" value="EPE30391.1"/>
    <property type="molecule type" value="Genomic_DNA"/>
</dbReference>
<dbReference type="GO" id="GO:0003677">
    <property type="term" value="F:DNA binding"/>
    <property type="evidence" value="ECO:0007669"/>
    <property type="project" value="UniProtKB-KW"/>
</dbReference>
<dbReference type="PROSITE" id="PS50048">
    <property type="entry name" value="ZN2_CY6_FUNGAL_2"/>
    <property type="match status" value="1"/>
</dbReference>
<dbReference type="SUPFAM" id="SSF57701">
    <property type="entry name" value="Zn2/Cys6 DNA-binding domain"/>
    <property type="match status" value="1"/>
</dbReference>
<dbReference type="AlphaFoldDB" id="S3DEJ7"/>
<evidence type="ECO:0000313" key="5">
    <source>
        <dbReference type="Proteomes" id="UP000016922"/>
    </source>
</evidence>
<sequence length="523" mass="57974">MATEPSTISGVSSRRSACDRCRGQKLRCLRVRKKLDHNERCDRCAKADAQCITSPIYHMRNMFAQDQERDSPALSGKRRRLSSSRPCVAQSTLRDLGDSSISITNCSSAIVAGSDFEYQDWAPTDLSAATISNNHNNVAESNIRSSAIFSNLTSQEWNMISDAAPGSPSFNATDNDALGHIISQEAGSRLPSTTAPPQLGIEERLEQFEDWGHPDLSTLASELQDCAVDRDETHPNTSTEELSTMNLNLVKQLKRMALPHVNMKTLIVPDCTQSSDSSITPLEDILNSTRLYLEILSTIAGVPRSPRSSSSDALRLSMHYSGYLGTHTDTLEVPYDGSSSTYTPSAPSNDTRLDNTKPDSSTLLLVLVCYIHLLKLHVALFRHIEHYLHFVSESEERTIIPLPRLCGFSNFPLGKFLGDGVQSQSIDTESTESGNLQASMIIQLVTNMFERIEILLGLPSEFRLGTREDDPRGLLRDEVFFKFAISVIQKENDLSPEQERGGILSLRRDIEQSKHLLCSRIAP</sequence>
<dbReference type="InterPro" id="IPR036864">
    <property type="entry name" value="Zn2-C6_fun-type_DNA-bd_sf"/>
</dbReference>
<keyword evidence="1" id="KW-0539">Nucleus</keyword>
<feature type="compositionally biased region" description="Polar residues" evidence="2">
    <location>
        <begin position="337"/>
        <end position="350"/>
    </location>
</feature>
<evidence type="ECO:0000256" key="2">
    <source>
        <dbReference type="SAM" id="MobiDB-lite"/>
    </source>
</evidence>
<keyword evidence="5" id="KW-1185">Reference proteome</keyword>
<organism evidence="4 5">
    <name type="scientific">Glarea lozoyensis (strain ATCC 20868 / MF5171)</name>
    <dbReference type="NCBI Taxonomy" id="1116229"/>
    <lineage>
        <taxon>Eukaryota</taxon>
        <taxon>Fungi</taxon>
        <taxon>Dikarya</taxon>
        <taxon>Ascomycota</taxon>
        <taxon>Pezizomycotina</taxon>
        <taxon>Leotiomycetes</taxon>
        <taxon>Helotiales</taxon>
        <taxon>Helotiaceae</taxon>
        <taxon>Glarea</taxon>
    </lineage>
</organism>